<dbReference type="InterPro" id="IPR014710">
    <property type="entry name" value="RmlC-like_jellyroll"/>
</dbReference>
<organism evidence="2 3">
    <name type="scientific">Synechococcus phage S-SSM7</name>
    <dbReference type="NCBI Taxonomy" id="445686"/>
    <lineage>
        <taxon>Viruses</taxon>
        <taxon>Duplodnaviria</taxon>
        <taxon>Heunggongvirae</taxon>
        <taxon>Uroviricota</taxon>
        <taxon>Caudoviricetes</taxon>
        <taxon>Pantevenvirales</taxon>
        <taxon>Kyanoviridae</taxon>
        <taxon>Lipsvirus</taxon>
        <taxon>Lipsvirus ssm7</taxon>
    </lineage>
</organism>
<evidence type="ECO:0000313" key="3">
    <source>
        <dbReference type="Proteomes" id="UP000006527"/>
    </source>
</evidence>
<dbReference type="Gene3D" id="2.60.120.10">
    <property type="entry name" value="Jelly Rolls"/>
    <property type="match status" value="1"/>
</dbReference>
<sequence>MSSLNASRRPRNARAAEPVKYVPKGWGYEKWIANCEKYCGKLLFIAKDKQCSWHYHKLKDEVFFVQSGKIKLYHGWDDDIEKAEITILRRGDKFHVPIGLKHRMFALEDTELFEFSTEHMDSDSHRIMPGDLL</sequence>
<dbReference type="SUPFAM" id="SSF51182">
    <property type="entry name" value="RmlC-like cupins"/>
    <property type="match status" value="1"/>
</dbReference>
<evidence type="ECO:0000313" key="2">
    <source>
        <dbReference type="EMBL" id="ADO98197.1"/>
    </source>
</evidence>
<dbReference type="EMBL" id="GU071098">
    <property type="protein sequence ID" value="ADO98197.1"/>
    <property type="molecule type" value="Genomic_DNA"/>
</dbReference>
<dbReference type="OrthoDB" id="18986at10239"/>
<gene>
    <name evidence="2" type="ORF">SSSM7_131</name>
</gene>
<dbReference type="RefSeq" id="YP_004324184.1">
    <property type="nucleotide sequence ID" value="NC_015287.1"/>
</dbReference>
<protein>
    <submittedName>
        <fullName evidence="2">Putative nucleotidyltransferase</fullName>
    </submittedName>
</protein>
<dbReference type="InterPro" id="IPR013096">
    <property type="entry name" value="Cupin_2"/>
</dbReference>
<dbReference type="Pfam" id="PF07883">
    <property type="entry name" value="Cupin_2"/>
    <property type="match status" value="1"/>
</dbReference>
<dbReference type="Proteomes" id="UP000006527">
    <property type="component" value="Segment"/>
</dbReference>
<evidence type="ECO:0000259" key="1">
    <source>
        <dbReference type="Pfam" id="PF07883"/>
    </source>
</evidence>
<accession>E3SL49</accession>
<keyword evidence="2" id="KW-0808">Transferase</keyword>
<feature type="domain" description="Cupin type-2" evidence="1">
    <location>
        <begin position="48"/>
        <end position="111"/>
    </location>
</feature>
<keyword evidence="3" id="KW-1185">Reference proteome</keyword>
<dbReference type="GO" id="GO:0016740">
    <property type="term" value="F:transferase activity"/>
    <property type="evidence" value="ECO:0007669"/>
    <property type="project" value="UniProtKB-KW"/>
</dbReference>
<name>E3SL49_9CAUD</name>
<dbReference type="InterPro" id="IPR011051">
    <property type="entry name" value="RmlC_Cupin_sf"/>
</dbReference>
<dbReference type="KEGG" id="vg:10328700"/>
<proteinExistence type="predicted"/>
<reference evidence="2 3" key="1">
    <citation type="journal article" date="2010" name="Environ. Microbiol.">
        <title>Genomic analysis of oceanic cyanobacterial myoviruses compared with T4-like myoviruses from diverse hosts and environments.</title>
        <authorList>
            <person name="Sullivan M.B."/>
            <person name="Huang K.H."/>
            <person name="Ignacio-Espinoza J.C."/>
            <person name="Berlin A.M."/>
            <person name="Kelly L."/>
            <person name="Weigele P.R."/>
            <person name="DeFrancesco A.S."/>
            <person name="Kern S.E."/>
            <person name="Thompson L.R."/>
            <person name="Young S."/>
            <person name="Yandava C."/>
            <person name="Fu R."/>
            <person name="Krastins B."/>
            <person name="Chase M."/>
            <person name="Sarracino D."/>
            <person name="Osburne M.S."/>
            <person name="Henn M.R."/>
            <person name="Chisholm S.W."/>
        </authorList>
    </citation>
    <scope>NUCLEOTIDE SEQUENCE [LARGE SCALE GENOMIC DNA]</scope>
    <source>
        <strain evidence="2">8109-3</strain>
    </source>
</reference>
<dbReference type="GeneID" id="10328700"/>